<dbReference type="InterPro" id="IPR021298">
    <property type="entry name" value="CFAP298"/>
</dbReference>
<reference evidence="1 2" key="1">
    <citation type="journal article" date="2019" name="PLoS Pathog.">
        <title>Genome sequence of the bovine parasite Schistosoma bovis Tanzania.</title>
        <authorList>
            <person name="Oey H."/>
            <person name="Zakrzewski M."/>
            <person name="Gobert G."/>
            <person name="Gravermann K."/>
            <person name="Stoye J."/>
            <person name="Jones M."/>
            <person name="Mcmanus D."/>
            <person name="Krause L."/>
        </authorList>
    </citation>
    <scope>NUCLEOTIDE SEQUENCE [LARGE SCALE GENOMIC DNA]</scope>
    <source>
        <strain evidence="1 2">TAN1997</strain>
    </source>
</reference>
<dbReference type="EMBL" id="QMKO01002000">
    <property type="protein sequence ID" value="RTG85301.1"/>
    <property type="molecule type" value="Genomic_DNA"/>
</dbReference>
<dbReference type="Pfam" id="PF11069">
    <property type="entry name" value="CFAP298"/>
    <property type="match status" value="1"/>
</dbReference>
<sequence length="224" mass="25525">MIDRLSSTPVEELITEICEIYNGILKIHRICGEMEELAKHGVTLPPNMQGLTEEQICDLKLEDEWGKKCIPSGGYVECKDEIGRRNGVGKQPSKIITTPTHKIVTQGLVHEPASQEVITADNASLWFSGKEMHREKILSDYVGRNDKTKIIAKLSKRGTGAPAREPIVNEEQQRAMMAYYYKRQEEWKKLEADDDDCYLNSAWAEPNQLKRQFHGLTNIKWGPK</sequence>
<dbReference type="GO" id="GO:0003352">
    <property type="term" value="P:regulation of cilium movement"/>
    <property type="evidence" value="ECO:0007669"/>
    <property type="project" value="InterPro"/>
</dbReference>
<comment type="caution">
    <text evidence="1">The sequence shown here is derived from an EMBL/GenBank/DDBJ whole genome shotgun (WGS) entry which is preliminary data.</text>
</comment>
<proteinExistence type="predicted"/>
<accession>A0A430QC81</accession>
<gene>
    <name evidence="1" type="ORF">DC041_0009383</name>
</gene>
<name>A0A430QC81_SCHBO</name>
<keyword evidence="2" id="KW-1185">Reference proteome</keyword>
<evidence type="ECO:0000313" key="1">
    <source>
        <dbReference type="EMBL" id="RTG85301.1"/>
    </source>
</evidence>
<dbReference type="PANTHER" id="PTHR13238">
    <property type="entry name" value="PROTEIN C21ORF59"/>
    <property type="match status" value="1"/>
</dbReference>
<organism evidence="1 2">
    <name type="scientific">Schistosoma bovis</name>
    <name type="common">Blood fluke</name>
    <dbReference type="NCBI Taxonomy" id="6184"/>
    <lineage>
        <taxon>Eukaryota</taxon>
        <taxon>Metazoa</taxon>
        <taxon>Spiralia</taxon>
        <taxon>Lophotrochozoa</taxon>
        <taxon>Platyhelminthes</taxon>
        <taxon>Trematoda</taxon>
        <taxon>Digenea</taxon>
        <taxon>Strigeidida</taxon>
        <taxon>Schistosomatoidea</taxon>
        <taxon>Schistosomatidae</taxon>
        <taxon>Schistosoma</taxon>
    </lineage>
</organism>
<dbReference type="AlphaFoldDB" id="A0A430QC81"/>
<evidence type="ECO:0000313" key="2">
    <source>
        <dbReference type="Proteomes" id="UP000290809"/>
    </source>
</evidence>
<dbReference type="Proteomes" id="UP000290809">
    <property type="component" value="Unassembled WGS sequence"/>
</dbReference>
<protein>
    <submittedName>
        <fullName evidence="1">Uncharacterized protein</fullName>
    </submittedName>
</protein>